<dbReference type="Proteomes" id="UP000242715">
    <property type="component" value="Unassembled WGS sequence"/>
</dbReference>
<dbReference type="AlphaFoldDB" id="A0A2Z6NH00"/>
<gene>
    <name evidence="1" type="ORF">TSUD_373010</name>
</gene>
<reference evidence="2" key="1">
    <citation type="journal article" date="2017" name="Front. Plant Sci.">
        <title>Climate Clever Clovers: New Paradigm to Reduce the Environmental Footprint of Ruminants by Breeding Low Methanogenic Forages Utilizing Haplotype Variation.</title>
        <authorList>
            <person name="Kaur P."/>
            <person name="Appels R."/>
            <person name="Bayer P.E."/>
            <person name="Keeble-Gagnere G."/>
            <person name="Wang J."/>
            <person name="Hirakawa H."/>
            <person name="Shirasawa K."/>
            <person name="Vercoe P."/>
            <person name="Stefanova K."/>
            <person name="Durmic Z."/>
            <person name="Nichols P."/>
            <person name="Revell C."/>
            <person name="Isobe S.N."/>
            <person name="Edwards D."/>
            <person name="Erskine W."/>
        </authorList>
    </citation>
    <scope>NUCLEOTIDE SEQUENCE [LARGE SCALE GENOMIC DNA]</scope>
    <source>
        <strain evidence="2">cv. Daliak</strain>
    </source>
</reference>
<evidence type="ECO:0000313" key="2">
    <source>
        <dbReference type="Proteomes" id="UP000242715"/>
    </source>
</evidence>
<sequence length="252" mass="29268">MTWPEDPTTVKSLLREYERQKIETPPKIFDVKGYYKNKKDKAEAAILKVRKDILKEKYLTWHPNFNKMDEKNLISFITSIEEKIEACNGKISMLKDMQQSDRNLLQNTPHMQIMVQENVGIPQMQQQIHAPMKSIDEISEIIQAENVTIPRIQQQTHAPTKSIDDISEMVVQENVFIRQMQQQIHPPVESIDYFKEMMNFTDLVDLPSISSTKQLVDCGNQVVNHDNSLVTQLDDPVGWTNYPQMSFLGTIF</sequence>
<proteinExistence type="predicted"/>
<name>A0A2Z6NH00_TRISU</name>
<keyword evidence="2" id="KW-1185">Reference proteome</keyword>
<accession>A0A2Z6NH00</accession>
<organism evidence="1 2">
    <name type="scientific">Trifolium subterraneum</name>
    <name type="common">Subterranean clover</name>
    <dbReference type="NCBI Taxonomy" id="3900"/>
    <lineage>
        <taxon>Eukaryota</taxon>
        <taxon>Viridiplantae</taxon>
        <taxon>Streptophyta</taxon>
        <taxon>Embryophyta</taxon>
        <taxon>Tracheophyta</taxon>
        <taxon>Spermatophyta</taxon>
        <taxon>Magnoliopsida</taxon>
        <taxon>eudicotyledons</taxon>
        <taxon>Gunneridae</taxon>
        <taxon>Pentapetalae</taxon>
        <taxon>rosids</taxon>
        <taxon>fabids</taxon>
        <taxon>Fabales</taxon>
        <taxon>Fabaceae</taxon>
        <taxon>Papilionoideae</taxon>
        <taxon>50 kb inversion clade</taxon>
        <taxon>NPAAA clade</taxon>
        <taxon>Hologalegina</taxon>
        <taxon>IRL clade</taxon>
        <taxon>Trifolieae</taxon>
        <taxon>Trifolium</taxon>
    </lineage>
</organism>
<dbReference type="EMBL" id="DF973957">
    <property type="protein sequence ID" value="GAU43106.1"/>
    <property type="molecule type" value="Genomic_DNA"/>
</dbReference>
<dbReference type="OrthoDB" id="601557at2759"/>
<evidence type="ECO:0008006" key="3">
    <source>
        <dbReference type="Google" id="ProtNLM"/>
    </source>
</evidence>
<protein>
    <recommendedName>
        <fullName evidence="3">MADS-box domain-containing protein</fullName>
    </recommendedName>
</protein>
<evidence type="ECO:0000313" key="1">
    <source>
        <dbReference type="EMBL" id="GAU43106.1"/>
    </source>
</evidence>